<evidence type="ECO:0000256" key="1">
    <source>
        <dbReference type="ARBA" id="ARBA00000085"/>
    </source>
</evidence>
<keyword evidence="10" id="KW-0472">Membrane</keyword>
<dbReference type="Pfam" id="PF02518">
    <property type="entry name" value="HATPase_c"/>
    <property type="match status" value="1"/>
</dbReference>
<keyword evidence="3" id="KW-0597">Phosphoprotein</keyword>
<evidence type="ECO:0000256" key="6">
    <source>
        <dbReference type="ARBA" id="ARBA00022777"/>
    </source>
</evidence>
<dbReference type="Pfam" id="PF07730">
    <property type="entry name" value="HisKA_3"/>
    <property type="match status" value="1"/>
</dbReference>
<comment type="catalytic activity">
    <reaction evidence="1">
        <text>ATP + protein L-histidine = ADP + protein N-phospho-L-histidine.</text>
        <dbReference type="EC" id="2.7.13.3"/>
    </reaction>
</comment>
<evidence type="ECO:0000259" key="13">
    <source>
        <dbReference type="Pfam" id="PF23539"/>
    </source>
</evidence>
<keyword evidence="7" id="KW-0067">ATP-binding</keyword>
<evidence type="ECO:0000313" key="14">
    <source>
        <dbReference type="EMBL" id="BCB77940.1"/>
    </source>
</evidence>
<gene>
    <name evidence="14" type="ORF">Pflav_043500</name>
</gene>
<keyword evidence="10" id="KW-1133">Transmembrane helix</keyword>
<dbReference type="GO" id="GO:0016020">
    <property type="term" value="C:membrane"/>
    <property type="evidence" value="ECO:0007669"/>
    <property type="project" value="InterPro"/>
</dbReference>
<keyword evidence="4" id="KW-0808">Transferase</keyword>
<dbReference type="Proteomes" id="UP000502508">
    <property type="component" value="Chromosome"/>
</dbReference>
<evidence type="ECO:0000259" key="11">
    <source>
        <dbReference type="Pfam" id="PF02518"/>
    </source>
</evidence>
<sequence length="394" mass="42624">MSGRAWRVSWLDLLLAAAVSLTGVVESYGRAGTGWERVSEPALLSAGAIAAGGMLVLRRRYPLAMLLALTAMSALLWAVADDGYPYVAWQTYSTLILVHTVGSAAPLRSWYGIAGLAGTLLAYGRMQTLPDSDFAERMITAVFIGVAYTSGILLRRQTERTLRLAEQNARLELEQAERDRRVVADERARIARELHDVITHNVSLMTLQAGGIRVLLGKDRTRDRERDLLRAVERSGRETVEELRLMLGVLRDPDHPDGPLLPSGLDRLGELAQQVGQAGLRVDVRVEGEPRALRPAVDLSAYRVAQEALTNVLKHARATRAEVTVEYAADRLLVRVTDDGTGPASTVDASTVDGHGLVGMRERTAMHGGSLDAGPGPDGGYRVVATFPLSHAAA</sequence>
<keyword evidence="6" id="KW-0418">Kinase</keyword>
<keyword evidence="10" id="KW-0812">Transmembrane</keyword>
<reference evidence="14 15" key="1">
    <citation type="submission" date="2020-03" db="EMBL/GenBank/DDBJ databases">
        <title>Whole genome shotgun sequence of Phytohabitans flavus NBRC 107702.</title>
        <authorList>
            <person name="Komaki H."/>
            <person name="Tamura T."/>
        </authorList>
    </citation>
    <scope>NUCLEOTIDE SEQUENCE [LARGE SCALE GENOMIC DNA]</scope>
    <source>
        <strain evidence="14 15">NBRC 107702</strain>
    </source>
</reference>
<dbReference type="EMBL" id="AP022870">
    <property type="protein sequence ID" value="BCB77940.1"/>
    <property type="molecule type" value="Genomic_DNA"/>
</dbReference>
<keyword evidence="5" id="KW-0547">Nucleotide-binding</keyword>
<dbReference type="PANTHER" id="PTHR24421:SF10">
    <property type="entry name" value="NITRATE_NITRITE SENSOR PROTEIN NARQ"/>
    <property type="match status" value="1"/>
</dbReference>
<feature type="transmembrane region" description="Helical" evidence="10">
    <location>
        <begin position="138"/>
        <end position="154"/>
    </location>
</feature>
<dbReference type="EC" id="2.7.13.3" evidence="2"/>
<dbReference type="InterPro" id="IPR050482">
    <property type="entry name" value="Sensor_HK_TwoCompSys"/>
</dbReference>
<feature type="transmembrane region" description="Helical" evidence="10">
    <location>
        <begin position="64"/>
        <end position="80"/>
    </location>
</feature>
<evidence type="ECO:0000256" key="5">
    <source>
        <dbReference type="ARBA" id="ARBA00022741"/>
    </source>
</evidence>
<keyword evidence="8" id="KW-0902">Two-component regulatory system</keyword>
<protein>
    <recommendedName>
        <fullName evidence="2">histidine kinase</fullName>
        <ecNumber evidence="2">2.7.13.3</ecNumber>
    </recommendedName>
</protein>
<accession>A0A6F8XVU5</accession>
<evidence type="ECO:0000256" key="2">
    <source>
        <dbReference type="ARBA" id="ARBA00012438"/>
    </source>
</evidence>
<keyword evidence="9" id="KW-0175">Coiled coil</keyword>
<name>A0A6F8XVU5_9ACTN</name>
<evidence type="ECO:0000256" key="9">
    <source>
        <dbReference type="SAM" id="Coils"/>
    </source>
</evidence>
<keyword evidence="15" id="KW-1185">Reference proteome</keyword>
<dbReference type="Gene3D" id="3.30.565.10">
    <property type="entry name" value="Histidine kinase-like ATPase, C-terminal domain"/>
    <property type="match status" value="1"/>
</dbReference>
<dbReference type="RefSeq" id="WP_173037590.1">
    <property type="nucleotide sequence ID" value="NZ_AP022870.1"/>
</dbReference>
<reference evidence="14 15" key="2">
    <citation type="submission" date="2020-03" db="EMBL/GenBank/DDBJ databases">
        <authorList>
            <person name="Ichikawa N."/>
            <person name="Kimura A."/>
            <person name="Kitahashi Y."/>
            <person name="Uohara A."/>
        </authorList>
    </citation>
    <scope>NUCLEOTIDE SEQUENCE [LARGE SCALE GENOMIC DNA]</scope>
    <source>
        <strain evidence="14 15">NBRC 107702</strain>
    </source>
</reference>
<dbReference type="Pfam" id="PF23539">
    <property type="entry name" value="DUF7134"/>
    <property type="match status" value="1"/>
</dbReference>
<evidence type="ECO:0000259" key="12">
    <source>
        <dbReference type="Pfam" id="PF07730"/>
    </source>
</evidence>
<dbReference type="InterPro" id="IPR011712">
    <property type="entry name" value="Sig_transdc_His_kin_sub3_dim/P"/>
</dbReference>
<feature type="domain" description="Signal transduction histidine kinase subgroup 3 dimerisation and phosphoacceptor" evidence="12">
    <location>
        <begin position="186"/>
        <end position="254"/>
    </location>
</feature>
<dbReference type="SUPFAM" id="SSF55874">
    <property type="entry name" value="ATPase domain of HSP90 chaperone/DNA topoisomerase II/histidine kinase"/>
    <property type="match status" value="1"/>
</dbReference>
<dbReference type="InterPro" id="IPR036890">
    <property type="entry name" value="HATPase_C_sf"/>
</dbReference>
<evidence type="ECO:0000256" key="7">
    <source>
        <dbReference type="ARBA" id="ARBA00022840"/>
    </source>
</evidence>
<dbReference type="KEGG" id="pfla:Pflav_043500"/>
<evidence type="ECO:0000256" key="10">
    <source>
        <dbReference type="SAM" id="Phobius"/>
    </source>
</evidence>
<proteinExistence type="predicted"/>
<dbReference type="Gene3D" id="1.20.5.1930">
    <property type="match status" value="1"/>
</dbReference>
<evidence type="ECO:0000256" key="3">
    <source>
        <dbReference type="ARBA" id="ARBA00022553"/>
    </source>
</evidence>
<feature type="domain" description="Histidine kinase/HSP90-like ATPase" evidence="11">
    <location>
        <begin position="300"/>
        <end position="390"/>
    </location>
</feature>
<dbReference type="GO" id="GO:0046983">
    <property type="term" value="F:protein dimerization activity"/>
    <property type="evidence" value="ECO:0007669"/>
    <property type="project" value="InterPro"/>
</dbReference>
<dbReference type="InterPro" id="IPR055558">
    <property type="entry name" value="DUF7134"/>
</dbReference>
<evidence type="ECO:0000256" key="4">
    <source>
        <dbReference type="ARBA" id="ARBA00022679"/>
    </source>
</evidence>
<feature type="domain" description="DUF7134" evidence="13">
    <location>
        <begin position="9"/>
        <end position="155"/>
    </location>
</feature>
<dbReference type="InterPro" id="IPR003594">
    <property type="entry name" value="HATPase_dom"/>
</dbReference>
<evidence type="ECO:0000256" key="8">
    <source>
        <dbReference type="ARBA" id="ARBA00023012"/>
    </source>
</evidence>
<organism evidence="14 15">
    <name type="scientific">Phytohabitans flavus</name>
    <dbReference type="NCBI Taxonomy" id="1076124"/>
    <lineage>
        <taxon>Bacteria</taxon>
        <taxon>Bacillati</taxon>
        <taxon>Actinomycetota</taxon>
        <taxon>Actinomycetes</taxon>
        <taxon>Micromonosporales</taxon>
        <taxon>Micromonosporaceae</taxon>
    </lineage>
</organism>
<evidence type="ECO:0000313" key="15">
    <source>
        <dbReference type="Proteomes" id="UP000502508"/>
    </source>
</evidence>
<feature type="coiled-coil region" evidence="9">
    <location>
        <begin position="154"/>
        <end position="193"/>
    </location>
</feature>
<dbReference type="CDD" id="cd16917">
    <property type="entry name" value="HATPase_UhpB-NarQ-NarX-like"/>
    <property type="match status" value="1"/>
</dbReference>
<dbReference type="PANTHER" id="PTHR24421">
    <property type="entry name" value="NITRATE/NITRITE SENSOR PROTEIN NARX-RELATED"/>
    <property type="match status" value="1"/>
</dbReference>
<dbReference type="AlphaFoldDB" id="A0A6F8XVU5"/>
<dbReference type="GO" id="GO:0000155">
    <property type="term" value="F:phosphorelay sensor kinase activity"/>
    <property type="evidence" value="ECO:0007669"/>
    <property type="project" value="InterPro"/>
</dbReference>
<dbReference type="GO" id="GO:0005524">
    <property type="term" value="F:ATP binding"/>
    <property type="evidence" value="ECO:0007669"/>
    <property type="project" value="UniProtKB-KW"/>
</dbReference>